<name>A0ABV1H1L9_9FIRM</name>
<evidence type="ECO:0000313" key="2">
    <source>
        <dbReference type="EMBL" id="MEQ2553589.1"/>
    </source>
</evidence>
<sequence>MSGIILCRTGRALKPLVLEEPGVQIYSLEELCYYIYNNIYILTNAFLDEKLIAFIRTEIKEPLLADKLEQLKCENAGLAEAVVTILKYVDYYDTAEIEQVKDLLAMLDTQNVYERMKMRADRFLEKGCYYSAISNYDKIVNGERDINLSGLFYAKVYHNLGTAYARMFFFEKAAKYFEEAYKIGQHEKSRKCYLAACRMAEGEEQIQDMQAPEEEQVLQRELELLTDNARYSDEYRAMQKMEHLKSDGEVAQYYKAIDDCMDRWKAQYRRYTS</sequence>
<dbReference type="InterPro" id="IPR011990">
    <property type="entry name" value="TPR-like_helical_dom_sf"/>
</dbReference>
<evidence type="ECO:0008006" key="4">
    <source>
        <dbReference type="Google" id="ProtNLM"/>
    </source>
</evidence>
<keyword evidence="1" id="KW-0802">TPR repeat</keyword>
<accession>A0ABV1H1L9</accession>
<gene>
    <name evidence="2" type="ORF">WMO37_00970</name>
</gene>
<evidence type="ECO:0000313" key="3">
    <source>
        <dbReference type="Proteomes" id="UP001546774"/>
    </source>
</evidence>
<dbReference type="EMBL" id="JBBMFS010000001">
    <property type="protein sequence ID" value="MEQ2553589.1"/>
    <property type="molecule type" value="Genomic_DNA"/>
</dbReference>
<dbReference type="SUPFAM" id="SSF48452">
    <property type="entry name" value="TPR-like"/>
    <property type="match status" value="1"/>
</dbReference>
<protein>
    <recommendedName>
        <fullName evidence="4">Tetratricopeptide repeat protein</fullName>
    </recommendedName>
</protein>
<evidence type="ECO:0000256" key="1">
    <source>
        <dbReference type="PROSITE-ProRule" id="PRU00339"/>
    </source>
</evidence>
<dbReference type="InterPro" id="IPR019734">
    <property type="entry name" value="TPR_rpt"/>
</dbReference>
<reference evidence="2" key="1">
    <citation type="submission" date="2024-03" db="EMBL/GenBank/DDBJ databases">
        <title>Human intestinal bacterial collection.</title>
        <authorList>
            <person name="Pauvert C."/>
            <person name="Hitch T.C.A."/>
            <person name="Clavel T."/>
        </authorList>
    </citation>
    <scope>NUCLEOTIDE SEQUENCE [LARGE SCALE GENOMIC DNA]</scope>
    <source>
        <strain evidence="2">CLA-AA-H89B</strain>
    </source>
</reference>
<proteinExistence type="predicted"/>
<dbReference type="Gene3D" id="1.25.40.10">
    <property type="entry name" value="Tetratricopeptide repeat domain"/>
    <property type="match status" value="1"/>
</dbReference>
<feature type="repeat" description="TPR" evidence="1">
    <location>
        <begin position="154"/>
        <end position="187"/>
    </location>
</feature>
<dbReference type="Proteomes" id="UP001546774">
    <property type="component" value="Unassembled WGS sequence"/>
</dbReference>
<comment type="caution">
    <text evidence="2">The sequence shown here is derived from an EMBL/GenBank/DDBJ whole genome shotgun (WGS) entry which is preliminary data.</text>
</comment>
<organism evidence="2 3">
    <name type="scientific">Lachnospira intestinalis</name>
    <dbReference type="NCBI Taxonomy" id="3133158"/>
    <lineage>
        <taxon>Bacteria</taxon>
        <taxon>Bacillati</taxon>
        <taxon>Bacillota</taxon>
        <taxon>Clostridia</taxon>
        <taxon>Lachnospirales</taxon>
        <taxon>Lachnospiraceae</taxon>
        <taxon>Lachnospira</taxon>
    </lineage>
</organism>
<keyword evidence="3" id="KW-1185">Reference proteome</keyword>
<dbReference type="PROSITE" id="PS50005">
    <property type="entry name" value="TPR"/>
    <property type="match status" value="1"/>
</dbReference>